<reference evidence="3 4" key="1">
    <citation type="submission" date="2024-04" db="EMBL/GenBank/DDBJ databases">
        <title>Phyllosticta paracitricarpa is synonymous to the EU quarantine fungus P. citricarpa based on phylogenomic analyses.</title>
        <authorList>
            <consortium name="Lawrence Berkeley National Laboratory"/>
            <person name="Van ingen-buijs V.A."/>
            <person name="Van westerhoven A.C."/>
            <person name="Haridas S."/>
            <person name="Skiadas P."/>
            <person name="Martin F."/>
            <person name="Groenewald J.Z."/>
            <person name="Crous P.W."/>
            <person name="Seidl M.F."/>
        </authorList>
    </citation>
    <scope>NUCLEOTIDE SEQUENCE [LARGE SCALE GENOMIC DNA]</scope>
    <source>
        <strain evidence="3 4">CBS 141358</strain>
    </source>
</reference>
<evidence type="ECO:0008006" key="5">
    <source>
        <dbReference type="Google" id="ProtNLM"/>
    </source>
</evidence>
<protein>
    <recommendedName>
        <fullName evidence="5">Secreted protein</fullName>
    </recommendedName>
</protein>
<evidence type="ECO:0000256" key="2">
    <source>
        <dbReference type="SAM" id="SignalP"/>
    </source>
</evidence>
<name>A0ABR1MV25_9PEZI</name>
<feature type="compositionally biased region" description="Basic and acidic residues" evidence="1">
    <location>
        <begin position="73"/>
        <end position="86"/>
    </location>
</feature>
<keyword evidence="2" id="KW-0732">Signal</keyword>
<feature type="chain" id="PRO_5047246564" description="Secreted protein" evidence="2">
    <location>
        <begin position="24"/>
        <end position="226"/>
    </location>
</feature>
<feature type="signal peptide" evidence="2">
    <location>
        <begin position="1"/>
        <end position="23"/>
    </location>
</feature>
<comment type="caution">
    <text evidence="3">The sequence shown here is derived from an EMBL/GenBank/DDBJ whole genome shotgun (WGS) entry which is preliminary data.</text>
</comment>
<evidence type="ECO:0000256" key="1">
    <source>
        <dbReference type="SAM" id="MobiDB-lite"/>
    </source>
</evidence>
<proteinExistence type="predicted"/>
<feature type="region of interest" description="Disordered" evidence="1">
    <location>
        <begin position="106"/>
        <end position="125"/>
    </location>
</feature>
<dbReference type="Proteomes" id="UP001367316">
    <property type="component" value="Unassembled WGS sequence"/>
</dbReference>
<organism evidence="3 4">
    <name type="scientific">Phyllosticta paracitricarpa</name>
    <dbReference type="NCBI Taxonomy" id="2016321"/>
    <lineage>
        <taxon>Eukaryota</taxon>
        <taxon>Fungi</taxon>
        <taxon>Dikarya</taxon>
        <taxon>Ascomycota</taxon>
        <taxon>Pezizomycotina</taxon>
        <taxon>Dothideomycetes</taxon>
        <taxon>Dothideomycetes incertae sedis</taxon>
        <taxon>Botryosphaeriales</taxon>
        <taxon>Phyllostictaceae</taxon>
        <taxon>Phyllosticta</taxon>
    </lineage>
</organism>
<feature type="compositionally biased region" description="Basic residues" evidence="1">
    <location>
        <begin position="63"/>
        <end position="72"/>
    </location>
</feature>
<sequence length="226" mass="25161">MGDGNEASTFICLLACLLACFLSFRNETWKARASETASQHENHRTRTCKCTCTCTWAGKRREGQKKKKKKKKGQEAGGRKTRRVDEKFPGGFRDARARWVRAASRRQRREDAMDRLGPSDFPPSSGFVSTLVGEKRPRATDVGTGVLETRLTSMLAGCTDGLRRLHPCWRSRDVRSLVDSGSLKSTSKSSRRPCRRPNDAAPAITLVQFVLRPASPSLCLEISSVD</sequence>
<accession>A0ABR1MV25</accession>
<dbReference type="EMBL" id="JBBPBF010000042">
    <property type="protein sequence ID" value="KAK7606803.1"/>
    <property type="molecule type" value="Genomic_DNA"/>
</dbReference>
<evidence type="ECO:0000313" key="3">
    <source>
        <dbReference type="EMBL" id="KAK7606803.1"/>
    </source>
</evidence>
<feature type="region of interest" description="Disordered" evidence="1">
    <location>
        <begin position="63"/>
        <end position="86"/>
    </location>
</feature>
<keyword evidence="4" id="KW-1185">Reference proteome</keyword>
<gene>
    <name evidence="3" type="ORF">JOL62DRAFT_586044</name>
</gene>
<evidence type="ECO:0000313" key="4">
    <source>
        <dbReference type="Proteomes" id="UP001367316"/>
    </source>
</evidence>